<dbReference type="Gene3D" id="2.170.130.10">
    <property type="entry name" value="TonB-dependent receptor, plug domain"/>
    <property type="match status" value="1"/>
</dbReference>
<protein>
    <submittedName>
        <fullName evidence="10">TonB-dependent receptor</fullName>
    </submittedName>
</protein>
<keyword evidence="4 7" id="KW-0812">Transmembrane</keyword>
<evidence type="ECO:0000259" key="9">
    <source>
        <dbReference type="Pfam" id="PF07715"/>
    </source>
</evidence>
<evidence type="ECO:0000256" key="1">
    <source>
        <dbReference type="ARBA" id="ARBA00004571"/>
    </source>
</evidence>
<dbReference type="RefSeq" id="WP_341835234.1">
    <property type="nucleotide sequence ID" value="NZ_CP149822.1"/>
</dbReference>
<dbReference type="Pfam" id="PF13715">
    <property type="entry name" value="CarbopepD_reg_2"/>
    <property type="match status" value="1"/>
</dbReference>
<dbReference type="InterPro" id="IPR012910">
    <property type="entry name" value="Plug_dom"/>
</dbReference>
<dbReference type="InterPro" id="IPR023996">
    <property type="entry name" value="TonB-dep_OMP_SusC/RagA"/>
</dbReference>
<evidence type="ECO:0000313" key="10">
    <source>
        <dbReference type="EMBL" id="WZN40311.1"/>
    </source>
</evidence>
<dbReference type="InterPro" id="IPR023997">
    <property type="entry name" value="TonB-dep_OMP_SusC/RagA_CS"/>
</dbReference>
<gene>
    <name evidence="10" type="ORF">WJU16_20300</name>
</gene>
<keyword evidence="5 7" id="KW-0472">Membrane</keyword>
<dbReference type="InterPro" id="IPR008969">
    <property type="entry name" value="CarboxyPept-like_regulatory"/>
</dbReference>
<evidence type="ECO:0000256" key="2">
    <source>
        <dbReference type="ARBA" id="ARBA00022448"/>
    </source>
</evidence>
<comment type="similarity">
    <text evidence="7">Belongs to the TonB-dependent receptor family.</text>
</comment>
<evidence type="ECO:0000256" key="5">
    <source>
        <dbReference type="ARBA" id="ARBA00023136"/>
    </source>
</evidence>
<reference evidence="11" key="1">
    <citation type="submission" date="2024-03" db="EMBL/GenBank/DDBJ databases">
        <title>Chitinophaga horti sp. nov., isolated from garden soil.</title>
        <authorList>
            <person name="Lee D.S."/>
            <person name="Han D.M."/>
            <person name="Baek J.H."/>
            <person name="Choi D.G."/>
            <person name="Jeon J.H."/>
            <person name="Jeon C.O."/>
        </authorList>
    </citation>
    <scope>NUCLEOTIDE SEQUENCE [LARGE SCALE GENOMIC DNA]</scope>
    <source>
        <strain evidence="11">GPA1</strain>
    </source>
</reference>
<feature type="signal peptide" evidence="8">
    <location>
        <begin position="1"/>
        <end position="26"/>
    </location>
</feature>
<accession>A0ABZ2YKS0</accession>
<keyword evidence="8" id="KW-0732">Signal</keyword>
<feature type="chain" id="PRO_5046331886" evidence="8">
    <location>
        <begin position="27"/>
        <end position="1028"/>
    </location>
</feature>
<organism evidence="10 11">
    <name type="scientific">Chitinophaga pollutisoli</name>
    <dbReference type="NCBI Taxonomy" id="3133966"/>
    <lineage>
        <taxon>Bacteria</taxon>
        <taxon>Pseudomonadati</taxon>
        <taxon>Bacteroidota</taxon>
        <taxon>Chitinophagia</taxon>
        <taxon>Chitinophagales</taxon>
        <taxon>Chitinophagaceae</taxon>
        <taxon>Chitinophaga</taxon>
    </lineage>
</organism>
<dbReference type="Gene3D" id="2.60.40.1120">
    <property type="entry name" value="Carboxypeptidase-like, regulatory domain"/>
    <property type="match status" value="1"/>
</dbReference>
<evidence type="ECO:0000256" key="4">
    <source>
        <dbReference type="ARBA" id="ARBA00022692"/>
    </source>
</evidence>
<name>A0ABZ2YKS0_9BACT</name>
<proteinExistence type="inferred from homology"/>
<dbReference type="Proteomes" id="UP001485459">
    <property type="component" value="Chromosome"/>
</dbReference>
<keyword evidence="11" id="KW-1185">Reference proteome</keyword>
<dbReference type="InterPro" id="IPR039426">
    <property type="entry name" value="TonB-dep_rcpt-like"/>
</dbReference>
<sequence length="1028" mass="112439">MKGRNLYLFGLLVALAGLISTRPATAQDAREIKGTVVDSIGQTPLPGVTIFVKGTSTGAATSPTGEFTIRAAENTILVVSYIGYDKIEVPVGGRTTIRIQLAQSKTMLNETVVIGYGTMKKSSVTASVTKVENTILDQVPAGRPEAALVGRLAGVNISQNRSQPGQAPTIRIRGASSIDAGNEPLVVIDGVPGGNLGMINMNDVQSIEVLKDASSAAIYGSRAAGGVIIVTMKKGSAGKTRFNFNGFAGVAKARLHDDWITGQEYYDYAVKFQNREWYWDDPNSDLTIPVWGDARRPSTRQVNPVINNGANIIWQDEVMQTAPIQSYNISASGGTEKMTYYVSGTYKDEVGTLKNTWFKSYGVRANVDVKASRAVSVGFMLNPSYSKRRLSERVVSDYAKIPSFVERRRADGTYPRPRDYWGAVVSGQTNPMAIIDGTYSYGATFSNVGEAYLKIDLAKGLSFRSSVGSTIAYNNSDFFQKSNALSTFVNSGNEIVTSNINMLNENVLSYNATLRGGHELSAIAGASYQKNRSEGSYMYAIPNSYNNEYVHTLNNAQINPAASYTINSAWGLVSYFSRVHYGYKEKYLVSASIRTDGSSRFGPNNKWGYFPSASVAWRVKQEEFMKGISAISDLKVRASYGVTGNFNIGDFQYLGQIKDAIYSPNGAVIKGLAQDNYENFNLGWEKTKGYDFGIEIGLLKNRIQIVADYYDKRTYDLLYAVSVPGTTGFASALTNVGDVSNKGFEIELTTRNIVQPDFSWQTSFNVAMNKNRVEDLGGVQERISTDATSGMSWILRVGEPMFSYFGYRSIGVYKDQESLVNSPKLPGTKPGMPIYEDRNGDGALTPADRQVLGNFQPKAILGMVNNFTYKNFDLSIAMQASLGAKMFTYENQFYQGALLGAMRRSLVEDQWWSPSEPGNGKMPGASLTTLTRQGGSDIYMEDASFLAIRNINLGYSLPDAMFKRLGINSFRAYLTAGNPFMFTKKGFHGYNPEGTTLGEIGGIASRPGYNAGSEPINRVYAVGFNFNF</sequence>
<dbReference type="NCBIfam" id="TIGR04056">
    <property type="entry name" value="OMP_RagA_SusC"/>
    <property type="match status" value="1"/>
</dbReference>
<keyword evidence="3 7" id="KW-1134">Transmembrane beta strand</keyword>
<dbReference type="PROSITE" id="PS52016">
    <property type="entry name" value="TONB_DEPENDENT_REC_3"/>
    <property type="match status" value="1"/>
</dbReference>
<dbReference type="SUPFAM" id="SSF56935">
    <property type="entry name" value="Porins"/>
    <property type="match status" value="1"/>
</dbReference>
<dbReference type="InterPro" id="IPR036942">
    <property type="entry name" value="Beta-barrel_TonB_sf"/>
</dbReference>
<feature type="domain" description="TonB-dependent receptor plug" evidence="9">
    <location>
        <begin position="121"/>
        <end position="227"/>
    </location>
</feature>
<keyword evidence="2 7" id="KW-0813">Transport</keyword>
<dbReference type="EMBL" id="CP149822">
    <property type="protein sequence ID" value="WZN40311.1"/>
    <property type="molecule type" value="Genomic_DNA"/>
</dbReference>
<comment type="subcellular location">
    <subcellularLocation>
        <location evidence="1 7">Cell outer membrane</location>
        <topology evidence="1 7">Multi-pass membrane protein</topology>
    </subcellularLocation>
</comment>
<evidence type="ECO:0000256" key="7">
    <source>
        <dbReference type="PROSITE-ProRule" id="PRU01360"/>
    </source>
</evidence>
<evidence type="ECO:0000256" key="6">
    <source>
        <dbReference type="ARBA" id="ARBA00023237"/>
    </source>
</evidence>
<dbReference type="NCBIfam" id="TIGR04057">
    <property type="entry name" value="SusC_RagA_signa"/>
    <property type="match status" value="1"/>
</dbReference>
<dbReference type="Pfam" id="PF07715">
    <property type="entry name" value="Plug"/>
    <property type="match status" value="1"/>
</dbReference>
<dbReference type="Gene3D" id="2.40.170.20">
    <property type="entry name" value="TonB-dependent receptor, beta-barrel domain"/>
    <property type="match status" value="1"/>
</dbReference>
<evidence type="ECO:0000256" key="3">
    <source>
        <dbReference type="ARBA" id="ARBA00022452"/>
    </source>
</evidence>
<dbReference type="SUPFAM" id="SSF49464">
    <property type="entry name" value="Carboxypeptidase regulatory domain-like"/>
    <property type="match status" value="1"/>
</dbReference>
<keyword evidence="10" id="KW-0675">Receptor</keyword>
<dbReference type="InterPro" id="IPR037066">
    <property type="entry name" value="Plug_dom_sf"/>
</dbReference>
<evidence type="ECO:0000256" key="8">
    <source>
        <dbReference type="SAM" id="SignalP"/>
    </source>
</evidence>
<keyword evidence="6 7" id="KW-0998">Cell outer membrane</keyword>
<evidence type="ECO:0000313" key="11">
    <source>
        <dbReference type="Proteomes" id="UP001485459"/>
    </source>
</evidence>